<comment type="catalytic activity">
    <reaction evidence="1">
        <text>ATP + protein L-histidine = ADP + protein N-phospho-L-histidine.</text>
        <dbReference type="EC" id="2.7.13.3"/>
    </reaction>
</comment>
<comment type="caution">
    <text evidence="8">The sequence shown here is derived from an EMBL/GenBank/DDBJ whole genome shotgun (WGS) entry which is preliminary data.</text>
</comment>
<dbReference type="Gene3D" id="1.10.287.130">
    <property type="match status" value="1"/>
</dbReference>
<dbReference type="InterPro" id="IPR036890">
    <property type="entry name" value="HATPase_C_sf"/>
</dbReference>
<evidence type="ECO:0000256" key="3">
    <source>
        <dbReference type="ARBA" id="ARBA00022553"/>
    </source>
</evidence>
<keyword evidence="3" id="KW-0597">Phosphoprotein</keyword>
<protein>
    <recommendedName>
        <fullName evidence="2">histidine kinase</fullName>
        <ecNumber evidence="2">2.7.13.3</ecNumber>
    </recommendedName>
</protein>
<keyword evidence="4" id="KW-0808">Transferase</keyword>
<accession>A0ABN1JFT5</accession>
<dbReference type="InterPro" id="IPR050351">
    <property type="entry name" value="BphY/WalK/GraS-like"/>
</dbReference>
<evidence type="ECO:0000259" key="7">
    <source>
        <dbReference type="PROSITE" id="PS50109"/>
    </source>
</evidence>
<keyword evidence="6" id="KW-0175">Coiled coil</keyword>
<dbReference type="InterPro" id="IPR005467">
    <property type="entry name" value="His_kinase_dom"/>
</dbReference>
<evidence type="ECO:0000313" key="8">
    <source>
        <dbReference type="EMBL" id="GAA0738775.1"/>
    </source>
</evidence>
<proteinExistence type="predicted"/>
<sequence>MNSLLKRQIRKYLTEELASDEKIEQFLDAVDRSYTNFDEQFNMQQRAMTISSDELFEANQKLREEAESQKKIIDKLKRVTKTFKGLVDNTSSESETNNDLNELKLVDFIDNQAREILEINKQREKLLKELEHQNQELSDYAHMVSHDLKSPLRSIDTLVSWLIEDNKDKLDAHCNSQLNLVRANVEKMDTLINGILQYSTISKSEVEFYDVDLKNLVNELVSVMHLPGNFKVKVNHLPQIYGDKSRLIQLFQNLIDNAIKYNDKENGFVELGALDKGEHWEFYIKDNGIGIDEQYHDKIFNTFEKLENSVDSTGIGLSIVKKIVEIYGGEIWLTSKLNEGTTFFFTLKKQLDGAA</sequence>
<dbReference type="Proteomes" id="UP001500736">
    <property type="component" value="Unassembled WGS sequence"/>
</dbReference>
<evidence type="ECO:0000256" key="5">
    <source>
        <dbReference type="ARBA" id="ARBA00022777"/>
    </source>
</evidence>
<feature type="coiled-coil region" evidence="6">
    <location>
        <begin position="52"/>
        <end position="79"/>
    </location>
</feature>
<evidence type="ECO:0000313" key="9">
    <source>
        <dbReference type="Proteomes" id="UP001500736"/>
    </source>
</evidence>
<dbReference type="InterPro" id="IPR003661">
    <property type="entry name" value="HisK_dim/P_dom"/>
</dbReference>
<reference evidence="8 9" key="1">
    <citation type="journal article" date="2019" name="Int. J. Syst. Evol. Microbiol.">
        <title>The Global Catalogue of Microorganisms (GCM) 10K type strain sequencing project: providing services to taxonomists for standard genome sequencing and annotation.</title>
        <authorList>
            <consortium name="The Broad Institute Genomics Platform"/>
            <consortium name="The Broad Institute Genome Sequencing Center for Infectious Disease"/>
            <person name="Wu L."/>
            <person name="Ma J."/>
        </authorList>
    </citation>
    <scope>NUCLEOTIDE SEQUENCE [LARGE SCALE GENOMIC DNA]</scope>
    <source>
        <strain evidence="8 9">JCM 15976</strain>
    </source>
</reference>
<dbReference type="PANTHER" id="PTHR42878:SF15">
    <property type="entry name" value="BACTERIOPHYTOCHROME"/>
    <property type="match status" value="1"/>
</dbReference>
<dbReference type="InterPro" id="IPR036097">
    <property type="entry name" value="HisK_dim/P_sf"/>
</dbReference>
<evidence type="ECO:0000256" key="1">
    <source>
        <dbReference type="ARBA" id="ARBA00000085"/>
    </source>
</evidence>
<keyword evidence="8" id="KW-0067">ATP-binding</keyword>
<dbReference type="Gene3D" id="3.30.565.10">
    <property type="entry name" value="Histidine kinase-like ATPase, C-terminal domain"/>
    <property type="match status" value="1"/>
</dbReference>
<evidence type="ECO:0000256" key="6">
    <source>
        <dbReference type="SAM" id="Coils"/>
    </source>
</evidence>
<keyword evidence="5" id="KW-0418">Kinase</keyword>
<dbReference type="EC" id="2.7.13.3" evidence="2"/>
<evidence type="ECO:0000256" key="2">
    <source>
        <dbReference type="ARBA" id="ARBA00012438"/>
    </source>
</evidence>
<dbReference type="GO" id="GO:0005524">
    <property type="term" value="F:ATP binding"/>
    <property type="evidence" value="ECO:0007669"/>
    <property type="project" value="UniProtKB-KW"/>
</dbReference>
<keyword evidence="9" id="KW-1185">Reference proteome</keyword>
<dbReference type="SUPFAM" id="SSF47384">
    <property type="entry name" value="Homodimeric domain of signal transducing histidine kinase"/>
    <property type="match status" value="1"/>
</dbReference>
<name>A0ABN1JFT5_9FLAO</name>
<feature type="domain" description="Histidine kinase" evidence="7">
    <location>
        <begin position="143"/>
        <end position="351"/>
    </location>
</feature>
<dbReference type="InterPro" id="IPR003594">
    <property type="entry name" value="HATPase_dom"/>
</dbReference>
<dbReference type="PROSITE" id="PS50109">
    <property type="entry name" value="HIS_KIN"/>
    <property type="match status" value="1"/>
</dbReference>
<dbReference type="RefSeq" id="WP_262732246.1">
    <property type="nucleotide sequence ID" value="NZ_BAAAGF010000001.1"/>
</dbReference>
<dbReference type="CDD" id="cd00082">
    <property type="entry name" value="HisKA"/>
    <property type="match status" value="1"/>
</dbReference>
<dbReference type="PRINTS" id="PR00344">
    <property type="entry name" value="BCTRLSENSOR"/>
</dbReference>
<dbReference type="Pfam" id="PF02518">
    <property type="entry name" value="HATPase_c"/>
    <property type="match status" value="1"/>
</dbReference>
<feature type="coiled-coil region" evidence="6">
    <location>
        <begin position="109"/>
        <end position="143"/>
    </location>
</feature>
<dbReference type="InterPro" id="IPR004358">
    <property type="entry name" value="Sig_transdc_His_kin-like_C"/>
</dbReference>
<dbReference type="SMART" id="SM00388">
    <property type="entry name" value="HisKA"/>
    <property type="match status" value="1"/>
</dbReference>
<gene>
    <name evidence="8" type="ORF">GCM10009431_07050</name>
</gene>
<dbReference type="Pfam" id="PF00512">
    <property type="entry name" value="HisKA"/>
    <property type="match status" value="1"/>
</dbReference>
<dbReference type="SMART" id="SM00387">
    <property type="entry name" value="HATPase_c"/>
    <property type="match status" value="1"/>
</dbReference>
<dbReference type="EMBL" id="BAAAGF010000001">
    <property type="protein sequence ID" value="GAA0738775.1"/>
    <property type="molecule type" value="Genomic_DNA"/>
</dbReference>
<evidence type="ECO:0000256" key="4">
    <source>
        <dbReference type="ARBA" id="ARBA00022679"/>
    </source>
</evidence>
<dbReference type="PANTHER" id="PTHR42878">
    <property type="entry name" value="TWO-COMPONENT HISTIDINE KINASE"/>
    <property type="match status" value="1"/>
</dbReference>
<dbReference type="SUPFAM" id="SSF55874">
    <property type="entry name" value="ATPase domain of HSP90 chaperone/DNA topoisomerase II/histidine kinase"/>
    <property type="match status" value="1"/>
</dbReference>
<keyword evidence="8" id="KW-0547">Nucleotide-binding</keyword>
<organism evidence="8 9">
    <name type="scientific">Gaetbulibacter jejuensis</name>
    <dbReference type="NCBI Taxonomy" id="584607"/>
    <lineage>
        <taxon>Bacteria</taxon>
        <taxon>Pseudomonadati</taxon>
        <taxon>Bacteroidota</taxon>
        <taxon>Flavobacteriia</taxon>
        <taxon>Flavobacteriales</taxon>
        <taxon>Flavobacteriaceae</taxon>
        <taxon>Gaetbulibacter</taxon>
    </lineage>
</organism>